<dbReference type="SMART" id="SM00388">
    <property type="entry name" value="HisKA"/>
    <property type="match status" value="1"/>
</dbReference>
<dbReference type="Pfam" id="PF00512">
    <property type="entry name" value="HisKA"/>
    <property type="match status" value="1"/>
</dbReference>
<dbReference type="GO" id="GO:0000155">
    <property type="term" value="F:phosphorelay sensor kinase activity"/>
    <property type="evidence" value="ECO:0007669"/>
    <property type="project" value="InterPro"/>
</dbReference>
<evidence type="ECO:0000313" key="11">
    <source>
        <dbReference type="Proteomes" id="UP000542742"/>
    </source>
</evidence>
<dbReference type="EC" id="2.7.13.3" evidence="3"/>
<keyword evidence="8" id="KW-0472">Membrane</keyword>
<feature type="transmembrane region" description="Helical" evidence="8">
    <location>
        <begin position="67"/>
        <end position="88"/>
    </location>
</feature>
<protein>
    <recommendedName>
        <fullName evidence="3">histidine kinase</fullName>
        <ecNumber evidence="3">2.7.13.3</ecNumber>
    </recommendedName>
</protein>
<dbReference type="GO" id="GO:0005886">
    <property type="term" value="C:plasma membrane"/>
    <property type="evidence" value="ECO:0007669"/>
    <property type="project" value="UniProtKB-SubCell"/>
</dbReference>
<feature type="transmembrane region" description="Helical" evidence="8">
    <location>
        <begin position="6"/>
        <end position="26"/>
    </location>
</feature>
<dbReference type="Gene3D" id="3.30.565.10">
    <property type="entry name" value="Histidine kinase-like ATPase, C-terminal domain"/>
    <property type="match status" value="1"/>
</dbReference>
<dbReference type="EMBL" id="JACHMF010000001">
    <property type="protein sequence ID" value="MBB4692839.1"/>
    <property type="molecule type" value="Genomic_DNA"/>
</dbReference>
<dbReference type="AlphaFoldDB" id="A0A7W7CR08"/>
<dbReference type="PROSITE" id="PS50109">
    <property type="entry name" value="HIS_KIN"/>
    <property type="match status" value="1"/>
</dbReference>
<dbReference type="InterPro" id="IPR003594">
    <property type="entry name" value="HATPase_dom"/>
</dbReference>
<comment type="caution">
    <text evidence="10">The sequence shown here is derived from an EMBL/GenBank/DDBJ whole genome shotgun (WGS) entry which is preliminary data.</text>
</comment>
<dbReference type="Pfam" id="PF02518">
    <property type="entry name" value="HATPase_c"/>
    <property type="match status" value="1"/>
</dbReference>
<feature type="domain" description="Histidine kinase" evidence="9">
    <location>
        <begin position="119"/>
        <end position="335"/>
    </location>
</feature>
<dbReference type="SUPFAM" id="SSF47384">
    <property type="entry name" value="Homodimeric domain of signal transducing histidine kinase"/>
    <property type="match status" value="1"/>
</dbReference>
<keyword evidence="6 10" id="KW-0418">Kinase</keyword>
<reference evidence="10 11" key="1">
    <citation type="submission" date="2020-08" db="EMBL/GenBank/DDBJ databases">
        <title>Sequencing the genomes of 1000 actinobacteria strains.</title>
        <authorList>
            <person name="Klenk H.-P."/>
        </authorList>
    </citation>
    <scope>NUCLEOTIDE SEQUENCE [LARGE SCALE GENOMIC DNA]</scope>
    <source>
        <strain evidence="10 11">DSM 45518</strain>
    </source>
</reference>
<dbReference type="SMART" id="SM00387">
    <property type="entry name" value="HATPase_c"/>
    <property type="match status" value="1"/>
</dbReference>
<evidence type="ECO:0000259" key="9">
    <source>
        <dbReference type="PROSITE" id="PS50109"/>
    </source>
</evidence>
<evidence type="ECO:0000256" key="4">
    <source>
        <dbReference type="ARBA" id="ARBA00022553"/>
    </source>
</evidence>
<name>A0A7W7CR08_9ACTN</name>
<evidence type="ECO:0000256" key="6">
    <source>
        <dbReference type="ARBA" id="ARBA00022777"/>
    </source>
</evidence>
<evidence type="ECO:0000256" key="2">
    <source>
        <dbReference type="ARBA" id="ARBA00004236"/>
    </source>
</evidence>
<sequence length="335" mass="35536">MRDMVLIGLYALAAGGLVSVAGAGALRLLRDRSILVHVVALLVITVVAVAAGVAAVARAMFLSAHDLQVVLVTVTAAAVVSLAVGVTFGRRLAVAAVWAQEARDRERRLEAGRRELVAWVSHDLRTPLAGLRAMAEALEDGVVRDPATVGEYHRRIRTGTDRLTQLVDDLFELSRINAGTLRLAPTVVPLREVVSDALAGVAPLAAGRRITLLAAETGWPRVRAGERELARVVSNLLINAVHYTPEDGTVQVDAGRDADDVWLAVSDTCGGIPDDDLRRVFDVAFRGERARTPDRGAGGGLGLAIVRGLVEAHGGRVKVRNHGAGCRFEVRLPAA</sequence>
<dbReference type="SUPFAM" id="SSF55874">
    <property type="entry name" value="ATPase domain of HSP90 chaperone/DNA topoisomerase II/histidine kinase"/>
    <property type="match status" value="1"/>
</dbReference>
<feature type="transmembrane region" description="Helical" evidence="8">
    <location>
        <begin position="38"/>
        <end position="61"/>
    </location>
</feature>
<keyword evidence="11" id="KW-1185">Reference proteome</keyword>
<organism evidence="10 11">
    <name type="scientific">Paractinoplanes abujensis</name>
    <dbReference type="NCBI Taxonomy" id="882441"/>
    <lineage>
        <taxon>Bacteria</taxon>
        <taxon>Bacillati</taxon>
        <taxon>Actinomycetota</taxon>
        <taxon>Actinomycetes</taxon>
        <taxon>Micromonosporales</taxon>
        <taxon>Micromonosporaceae</taxon>
        <taxon>Paractinoplanes</taxon>
    </lineage>
</organism>
<proteinExistence type="predicted"/>
<keyword evidence="5" id="KW-0808">Transferase</keyword>
<dbReference type="Proteomes" id="UP000542742">
    <property type="component" value="Unassembled WGS sequence"/>
</dbReference>
<dbReference type="PRINTS" id="PR00344">
    <property type="entry name" value="BCTRLSENSOR"/>
</dbReference>
<evidence type="ECO:0000256" key="7">
    <source>
        <dbReference type="ARBA" id="ARBA00023012"/>
    </source>
</evidence>
<dbReference type="PANTHER" id="PTHR43711:SF1">
    <property type="entry name" value="HISTIDINE KINASE 1"/>
    <property type="match status" value="1"/>
</dbReference>
<dbReference type="CDD" id="cd00082">
    <property type="entry name" value="HisKA"/>
    <property type="match status" value="1"/>
</dbReference>
<dbReference type="InterPro" id="IPR036890">
    <property type="entry name" value="HATPase_C_sf"/>
</dbReference>
<evidence type="ECO:0000256" key="5">
    <source>
        <dbReference type="ARBA" id="ARBA00022679"/>
    </source>
</evidence>
<evidence type="ECO:0000256" key="3">
    <source>
        <dbReference type="ARBA" id="ARBA00012438"/>
    </source>
</evidence>
<dbReference type="FunFam" id="1.10.287.130:FF:000001">
    <property type="entry name" value="Two-component sensor histidine kinase"/>
    <property type="match status" value="1"/>
</dbReference>
<dbReference type="InterPro" id="IPR004358">
    <property type="entry name" value="Sig_transdc_His_kin-like_C"/>
</dbReference>
<dbReference type="Gene3D" id="1.10.287.130">
    <property type="match status" value="1"/>
</dbReference>
<evidence type="ECO:0000256" key="1">
    <source>
        <dbReference type="ARBA" id="ARBA00000085"/>
    </source>
</evidence>
<dbReference type="InterPro" id="IPR036097">
    <property type="entry name" value="HisK_dim/P_sf"/>
</dbReference>
<keyword evidence="7" id="KW-0902">Two-component regulatory system</keyword>
<comment type="subcellular location">
    <subcellularLocation>
        <location evidence="2">Cell membrane</location>
    </subcellularLocation>
</comment>
<accession>A0A7W7CR08</accession>
<evidence type="ECO:0000256" key="8">
    <source>
        <dbReference type="SAM" id="Phobius"/>
    </source>
</evidence>
<keyword evidence="4" id="KW-0597">Phosphoprotein</keyword>
<dbReference type="CDD" id="cd00075">
    <property type="entry name" value="HATPase"/>
    <property type="match status" value="1"/>
</dbReference>
<gene>
    <name evidence="10" type="ORF">BKA14_002987</name>
</gene>
<dbReference type="InterPro" id="IPR003661">
    <property type="entry name" value="HisK_dim/P_dom"/>
</dbReference>
<comment type="catalytic activity">
    <reaction evidence="1">
        <text>ATP + protein L-histidine = ADP + protein N-phospho-L-histidine.</text>
        <dbReference type="EC" id="2.7.13.3"/>
    </reaction>
</comment>
<dbReference type="InterPro" id="IPR050736">
    <property type="entry name" value="Sensor_HK_Regulatory"/>
</dbReference>
<dbReference type="RefSeq" id="WP_184951519.1">
    <property type="nucleotide sequence ID" value="NZ_BOMC01000063.1"/>
</dbReference>
<dbReference type="InterPro" id="IPR005467">
    <property type="entry name" value="His_kinase_dom"/>
</dbReference>
<keyword evidence="8" id="KW-1133">Transmembrane helix</keyword>
<dbReference type="PANTHER" id="PTHR43711">
    <property type="entry name" value="TWO-COMPONENT HISTIDINE KINASE"/>
    <property type="match status" value="1"/>
</dbReference>
<evidence type="ECO:0000313" key="10">
    <source>
        <dbReference type="EMBL" id="MBB4692839.1"/>
    </source>
</evidence>
<keyword evidence="8" id="KW-0812">Transmembrane</keyword>